<feature type="compositionally biased region" description="Pro residues" evidence="2">
    <location>
        <begin position="107"/>
        <end position="135"/>
    </location>
</feature>
<feature type="compositionally biased region" description="Basic and acidic residues" evidence="2">
    <location>
        <begin position="248"/>
        <end position="257"/>
    </location>
</feature>
<protein>
    <submittedName>
        <fullName evidence="3">Uncharacterized protein</fullName>
    </submittedName>
</protein>
<dbReference type="GO" id="GO:0005200">
    <property type="term" value="F:structural constituent of cytoskeleton"/>
    <property type="evidence" value="ECO:0007669"/>
    <property type="project" value="TreeGrafter"/>
</dbReference>
<reference evidence="3 4" key="1">
    <citation type="submission" date="2009-11" db="EMBL/GenBank/DDBJ databases">
        <title>Annotation of Allomyces macrogynus ATCC 38327.</title>
        <authorList>
            <consortium name="The Broad Institute Genome Sequencing Platform"/>
            <person name="Russ C."/>
            <person name="Cuomo C."/>
            <person name="Burger G."/>
            <person name="Gray M.W."/>
            <person name="Holland P.W.H."/>
            <person name="King N."/>
            <person name="Lang F.B.F."/>
            <person name="Roger A.J."/>
            <person name="Ruiz-Trillo I."/>
            <person name="Young S.K."/>
            <person name="Zeng Q."/>
            <person name="Gargeya S."/>
            <person name="Fitzgerald M."/>
            <person name="Haas B."/>
            <person name="Abouelleil A."/>
            <person name="Alvarado L."/>
            <person name="Arachchi H.M."/>
            <person name="Berlin A."/>
            <person name="Chapman S.B."/>
            <person name="Gearin G."/>
            <person name="Goldberg J."/>
            <person name="Griggs A."/>
            <person name="Gujja S."/>
            <person name="Hansen M."/>
            <person name="Heiman D."/>
            <person name="Howarth C."/>
            <person name="Larimer J."/>
            <person name="Lui A."/>
            <person name="MacDonald P.J.P."/>
            <person name="McCowen C."/>
            <person name="Montmayeur A."/>
            <person name="Murphy C."/>
            <person name="Neiman D."/>
            <person name="Pearson M."/>
            <person name="Priest M."/>
            <person name="Roberts A."/>
            <person name="Saif S."/>
            <person name="Shea T."/>
            <person name="Sisk P."/>
            <person name="Stolte C."/>
            <person name="Sykes S."/>
            <person name="Wortman J."/>
            <person name="Nusbaum C."/>
            <person name="Birren B."/>
        </authorList>
    </citation>
    <scope>NUCLEOTIDE SEQUENCE [LARGE SCALE GENOMIC DNA]</scope>
    <source>
        <strain evidence="3 4">ATCC 38327</strain>
    </source>
</reference>
<feature type="coiled-coil region" evidence="1">
    <location>
        <begin position="593"/>
        <end position="1169"/>
    </location>
</feature>
<keyword evidence="1" id="KW-0175">Coiled coil</keyword>
<sequence length="1857" mass="203428">MSRPSAADNDLRNLLKDAHVLETIIREYDRKLEHEAAARTRAQTQASSAHDRRAQREAARQIEFANKRVEILATELVKFLKRHAELKDQIFQAQLGQAGNAASAAPATPPLPAEMPRALPPVPMSPRARPPPLHPTPLRKSSVQMTTALIQQQQMPPPPMSPTRLASIDRAREREVEELRRQLTELNGKVETLGLRNAELEHQLHRAAQTTPPMSPTSSHAPSVTITIGKLEELQNRVLTLTQQKSELEEQLKRQHPTESSPSTKTASLQHSKGDGPTLLDVDFGSTFDLFGPGPSLSLNIPLSASAPPTQPLPATPSRPSTGSRSLPALPPRSPSPKPSTIDDSMAPMPELEKYIAAFPKASANKLLDQIRSLFAASTPDTANRDVDAVFIDQIWRLEAQVFDLDYQIGECLKLATQLQQLQSRLDPAATAPGGPDAEHSQDFPALQELFVHLLFVTSGVKEKLRLPEAQPKRPRDTMILDLLKDVHQGTAPERRSMAVAGNSKRHSVFQKLAELDAVKERDEQLAQQVAEMQQRDEQRTRELDRLLQTQRRLEDSLAATTVQLLEARELHAKAEKRAVVAERSANELAAHVKATEEALATAEAHVSELEVRDHESAVALQTMVPRTKLDALEHELAECNADLAAVRMQASDAEAKVAQLAEFAKDQKREYNAMIEKMHEQIQDLVDDDAHRVETLEAELRELRAALDVKIADVQRANAALQEREAQVAELNQVREESSTVAVVAAESQQQLEAARAEIEDLKETVAAAEEQAMGLSAKLMDKQVRYDAANAEIKKLKEMLVTSQARAQELAGKLATQQVQLESVEARARDLSDNVDQLTTSLEAKMAKIATLMAEVDEAHEYRHEAEERVVQLKERIEQLDKQVAAKDDEVQLLAKERNAIHDSLTSELDAKDQELAHAADQLSQATQDKEALKAQIMQLADHARTKDQELARVADQMVQAVQEKELLQAQSLQLTNQAHTQQALVDDLQATVAQRASLVAELTDEIAQLKADLAAITVAKDELAAQLEQARATIHARNAQIVDLQYSAAAKDATLAEITVEMEGLQTTNAELAQQAQANRATMVDLARTVRSDKEQIGQLQMQLQAAEEKLTHAETIDQEPITLRDVPARDLQHDRDELAAREQQITDLTKALAAAQNQVTEALTAAAAATAGAISPVRPAVVSVAVQCDGEDVLMANLHTLGTLLRSARSAPTADRDLGPTFSRDLIDDRTDATVDGQLSSMADALRDLVAERDSMVQQLGQAKSSICHLQVVVDRLQCDLASVTDYECKHRRVLELEEALARHEEHLVAAQPPSPPPPNVLVSSRSMPDFEPVQRADSALDVSQDRDDAIIAQLSAQVEHARLEVDVLRNQPARNDVFDSPVSLAPPATIVEVDEAAPLHGTSVPNCAALQSIKSEVESLRNQVAATADYWYQCGRVMALQAQVLDLQTRLAQAGAVAPTGSHDAELVDEAVIMVENRSLSPTLSQLAAHDATCDARAHAECQAKLAVAERSIDELLTRLAATANAEYEHGVLVKLLEDHALESSRQELAGCQTQLKAAKAPVDHLLSQPAATADAEYEHGVLPRLLEERAGPDSSKDRALAVKPIAVTTPAGDESRALSDCRTELAAARTQIDALLTRFAAMANAEYEHGLLVQLQERFATERNAAHELAKYHADLDTERAHVDSLLTQTAATANAEYEHGQLVQLLDRVATMGRELDACRDQLHEAHDRLAAVHSELATADQVRAEQAERLAASNRELDTHRTQLHDAQDRINALKVQIAESAAHHAVTVDAAATNSIDYPALVADLEAQVASLRDEFEAMSKARAQLEAELATILEKNMNLVMELSMYQ</sequence>
<dbReference type="STRING" id="578462.A0A0L0RXE0"/>
<evidence type="ECO:0000313" key="3">
    <source>
        <dbReference type="EMBL" id="KNE54799.1"/>
    </source>
</evidence>
<dbReference type="PANTHER" id="PTHR47357:SF1">
    <property type="entry name" value="SPINDLE POLE BODY COMPONENT 110"/>
    <property type="match status" value="1"/>
</dbReference>
<feature type="compositionally biased region" description="Pro residues" evidence="2">
    <location>
        <begin position="329"/>
        <end position="338"/>
    </location>
</feature>
<dbReference type="GO" id="GO:0005856">
    <property type="term" value="C:cytoskeleton"/>
    <property type="evidence" value="ECO:0007669"/>
    <property type="project" value="TreeGrafter"/>
</dbReference>
<proteinExistence type="predicted"/>
<feature type="region of interest" description="Disordered" evidence="2">
    <location>
        <begin position="101"/>
        <end position="138"/>
    </location>
</feature>
<evidence type="ECO:0000313" key="4">
    <source>
        <dbReference type="Proteomes" id="UP000054350"/>
    </source>
</evidence>
<feature type="coiled-coil region" evidence="1">
    <location>
        <begin position="169"/>
        <end position="203"/>
    </location>
</feature>
<feature type="region of interest" description="Disordered" evidence="2">
    <location>
        <begin position="248"/>
        <end position="280"/>
    </location>
</feature>
<feature type="coiled-coil region" evidence="1">
    <location>
        <begin position="1758"/>
        <end position="1785"/>
    </location>
</feature>
<dbReference type="VEuPathDB" id="FungiDB:AMAG_00752"/>
<dbReference type="EMBL" id="GG745328">
    <property type="protein sequence ID" value="KNE54799.1"/>
    <property type="molecule type" value="Genomic_DNA"/>
</dbReference>
<keyword evidence="4" id="KW-1185">Reference proteome</keyword>
<feature type="region of interest" description="Disordered" evidence="2">
    <location>
        <begin position="36"/>
        <end position="57"/>
    </location>
</feature>
<dbReference type="OrthoDB" id="5579245at2759"/>
<reference evidence="4" key="2">
    <citation type="submission" date="2009-11" db="EMBL/GenBank/DDBJ databases">
        <title>The Genome Sequence of Allomyces macrogynus strain ATCC 38327.</title>
        <authorList>
            <consortium name="The Broad Institute Genome Sequencing Platform"/>
            <person name="Russ C."/>
            <person name="Cuomo C."/>
            <person name="Shea T."/>
            <person name="Young S.K."/>
            <person name="Zeng Q."/>
            <person name="Koehrsen M."/>
            <person name="Haas B."/>
            <person name="Borodovsky M."/>
            <person name="Guigo R."/>
            <person name="Alvarado L."/>
            <person name="Berlin A."/>
            <person name="Borenstein D."/>
            <person name="Chen Z."/>
            <person name="Engels R."/>
            <person name="Freedman E."/>
            <person name="Gellesch M."/>
            <person name="Goldberg J."/>
            <person name="Griggs A."/>
            <person name="Gujja S."/>
            <person name="Heiman D."/>
            <person name="Hepburn T."/>
            <person name="Howarth C."/>
            <person name="Jen D."/>
            <person name="Larson L."/>
            <person name="Lewis B."/>
            <person name="Mehta T."/>
            <person name="Park D."/>
            <person name="Pearson M."/>
            <person name="Roberts A."/>
            <person name="Saif S."/>
            <person name="Shenoy N."/>
            <person name="Sisk P."/>
            <person name="Stolte C."/>
            <person name="Sykes S."/>
            <person name="Walk T."/>
            <person name="White J."/>
            <person name="Yandava C."/>
            <person name="Burger G."/>
            <person name="Gray M.W."/>
            <person name="Holland P.W.H."/>
            <person name="King N."/>
            <person name="Lang F.B.F."/>
            <person name="Roger A.J."/>
            <person name="Ruiz-Trillo I."/>
            <person name="Lander E."/>
            <person name="Nusbaum C."/>
        </authorList>
    </citation>
    <scope>NUCLEOTIDE SEQUENCE [LARGE SCALE GENOMIC DNA]</scope>
    <source>
        <strain evidence="4">ATCC 38327</strain>
    </source>
</reference>
<feature type="compositionally biased region" description="Low complexity" evidence="2">
    <location>
        <begin position="39"/>
        <end position="48"/>
    </location>
</feature>
<evidence type="ECO:0000256" key="1">
    <source>
        <dbReference type="SAM" id="Coils"/>
    </source>
</evidence>
<dbReference type="OMA" id="DECSVMA"/>
<organism evidence="3 4">
    <name type="scientific">Allomyces macrogynus (strain ATCC 38327)</name>
    <name type="common">Allomyces javanicus var. macrogynus</name>
    <dbReference type="NCBI Taxonomy" id="578462"/>
    <lineage>
        <taxon>Eukaryota</taxon>
        <taxon>Fungi</taxon>
        <taxon>Fungi incertae sedis</taxon>
        <taxon>Blastocladiomycota</taxon>
        <taxon>Blastocladiomycetes</taxon>
        <taxon>Blastocladiales</taxon>
        <taxon>Blastocladiaceae</taxon>
        <taxon>Allomyces</taxon>
    </lineage>
</organism>
<dbReference type="Proteomes" id="UP000054350">
    <property type="component" value="Unassembled WGS sequence"/>
</dbReference>
<evidence type="ECO:0000256" key="2">
    <source>
        <dbReference type="SAM" id="MobiDB-lite"/>
    </source>
</evidence>
<accession>A0A0L0RXE0</accession>
<dbReference type="Gene3D" id="1.10.287.1490">
    <property type="match status" value="2"/>
</dbReference>
<feature type="coiled-coil region" evidence="1">
    <location>
        <begin position="1811"/>
        <end position="1852"/>
    </location>
</feature>
<dbReference type="PANTHER" id="PTHR47357">
    <property type="entry name" value="COP1-INTERACTIVE PROTEIN 1"/>
    <property type="match status" value="1"/>
</dbReference>
<gene>
    <name evidence="3" type="ORF">AMAG_00752</name>
</gene>
<name>A0A0L0RXE0_ALLM3</name>
<feature type="region of interest" description="Disordered" evidence="2">
    <location>
        <begin position="301"/>
        <end position="346"/>
    </location>
</feature>
<feature type="compositionally biased region" description="Polar residues" evidence="2">
    <location>
        <begin position="258"/>
        <end position="271"/>
    </location>
</feature>